<keyword evidence="2" id="KW-0238">DNA-binding</keyword>
<dbReference type="PANTHER" id="PTHR33154">
    <property type="entry name" value="TRANSCRIPTIONAL REGULATOR, ARSR FAMILY"/>
    <property type="match status" value="1"/>
</dbReference>
<evidence type="ECO:0000256" key="3">
    <source>
        <dbReference type="ARBA" id="ARBA00023163"/>
    </source>
</evidence>
<dbReference type="Pfam" id="PF12840">
    <property type="entry name" value="HTH_20"/>
    <property type="match status" value="1"/>
</dbReference>
<protein>
    <recommendedName>
        <fullName evidence="4">HTH arsR-type domain-containing protein</fullName>
    </recommendedName>
</protein>
<dbReference type="NCBIfam" id="NF033788">
    <property type="entry name" value="HTH_metalloreg"/>
    <property type="match status" value="1"/>
</dbReference>
<dbReference type="SUPFAM" id="SSF46785">
    <property type="entry name" value="Winged helix' DNA-binding domain"/>
    <property type="match status" value="1"/>
</dbReference>
<dbReference type="GO" id="GO:0003677">
    <property type="term" value="F:DNA binding"/>
    <property type="evidence" value="ECO:0007669"/>
    <property type="project" value="UniProtKB-KW"/>
</dbReference>
<reference evidence="5 6" key="1">
    <citation type="journal article" date="2015" name="Genome Announc.">
        <title>Complete Genome Sequencing of Protease-Producing Novel Arthrobacter sp. Strain IHBB 11108 Using PacBio Single-Molecule Real-Time Sequencing Technology.</title>
        <authorList>
            <person name="Kiran S."/>
            <person name="Swarnkar M.K."/>
            <person name="Pal M."/>
            <person name="Thakur R."/>
            <person name="Tewari R."/>
            <person name="Singh A.K."/>
            <person name="Gulati A."/>
        </authorList>
    </citation>
    <scope>NUCLEOTIDE SEQUENCE [LARGE SCALE GENOMIC DNA]</scope>
    <source>
        <strain evidence="5 6">IHBB 11108</strain>
    </source>
</reference>
<dbReference type="EMBL" id="CP011005">
    <property type="protein sequence ID" value="AJT41625.1"/>
    <property type="molecule type" value="Genomic_DNA"/>
</dbReference>
<dbReference type="Proteomes" id="UP000061839">
    <property type="component" value="Chromosome"/>
</dbReference>
<keyword evidence="3" id="KW-0804">Transcription</keyword>
<organism evidence="5 6">
    <name type="scientific">Psychromicrobium lacuslunae</name>
    <dbReference type="NCBI Taxonomy" id="1618207"/>
    <lineage>
        <taxon>Bacteria</taxon>
        <taxon>Bacillati</taxon>
        <taxon>Actinomycetota</taxon>
        <taxon>Actinomycetes</taxon>
        <taxon>Micrococcales</taxon>
        <taxon>Micrococcaceae</taxon>
        <taxon>Psychromicrobium</taxon>
    </lineage>
</organism>
<dbReference type="InterPro" id="IPR036390">
    <property type="entry name" value="WH_DNA-bd_sf"/>
</dbReference>
<dbReference type="Gene3D" id="1.10.10.10">
    <property type="entry name" value="Winged helix-like DNA-binding domain superfamily/Winged helix DNA-binding domain"/>
    <property type="match status" value="1"/>
</dbReference>
<dbReference type="GO" id="GO:0003700">
    <property type="term" value="F:DNA-binding transcription factor activity"/>
    <property type="evidence" value="ECO:0007669"/>
    <property type="project" value="InterPro"/>
</dbReference>
<evidence type="ECO:0000313" key="5">
    <source>
        <dbReference type="EMBL" id="AJT41625.1"/>
    </source>
</evidence>
<dbReference type="STRING" id="1618207.UM93_09095"/>
<dbReference type="InterPro" id="IPR001845">
    <property type="entry name" value="HTH_ArsR_DNA-bd_dom"/>
</dbReference>
<keyword evidence="6" id="KW-1185">Reference proteome</keyword>
<proteinExistence type="predicted"/>
<dbReference type="InterPro" id="IPR011991">
    <property type="entry name" value="ArsR-like_HTH"/>
</dbReference>
<dbReference type="RefSeq" id="WP_045075122.1">
    <property type="nucleotide sequence ID" value="NZ_CP011005.1"/>
</dbReference>
<dbReference type="PROSITE" id="PS50987">
    <property type="entry name" value="HTH_ARSR_2"/>
    <property type="match status" value="1"/>
</dbReference>
<gene>
    <name evidence="5" type="ORF">UM93_09095</name>
</gene>
<dbReference type="PANTHER" id="PTHR33154:SF12">
    <property type="entry name" value="TRANSCRIPTIONAL REGULATORY PROTEIN"/>
    <property type="match status" value="1"/>
</dbReference>
<dbReference type="AlphaFoldDB" id="A0A0D4BZQ9"/>
<evidence type="ECO:0000259" key="4">
    <source>
        <dbReference type="PROSITE" id="PS50987"/>
    </source>
</evidence>
<dbReference type="InterPro" id="IPR036388">
    <property type="entry name" value="WH-like_DNA-bd_sf"/>
</dbReference>
<dbReference type="InterPro" id="IPR051081">
    <property type="entry name" value="HTH_MetalResp_TranReg"/>
</dbReference>
<dbReference type="SMART" id="SM00418">
    <property type="entry name" value="HTH_ARSR"/>
    <property type="match status" value="1"/>
</dbReference>
<dbReference type="KEGG" id="ari:UM93_09095"/>
<name>A0A0D4BZQ9_9MICC</name>
<evidence type="ECO:0000256" key="2">
    <source>
        <dbReference type="ARBA" id="ARBA00023125"/>
    </source>
</evidence>
<dbReference type="OrthoDB" id="4471357at2"/>
<sequence>MPEVFHADPKDVTLPTILAALSDPLRLSIVSFLANHGESECNAIYQGVGTSKTNASHHFRILREAGLIRRHHEGQKQTARLRRDEVDEYFPHLLDAVLANAVPSVEPSGSEEP</sequence>
<evidence type="ECO:0000313" key="6">
    <source>
        <dbReference type="Proteomes" id="UP000061839"/>
    </source>
</evidence>
<dbReference type="PATRIC" id="fig|1618207.4.peg.1842"/>
<dbReference type="HOGENOM" id="CLU_097806_4_1_11"/>
<keyword evidence="1" id="KW-0805">Transcription regulation</keyword>
<accession>A0A0D4BZQ9</accession>
<dbReference type="CDD" id="cd00090">
    <property type="entry name" value="HTH_ARSR"/>
    <property type="match status" value="1"/>
</dbReference>
<evidence type="ECO:0000256" key="1">
    <source>
        <dbReference type="ARBA" id="ARBA00023015"/>
    </source>
</evidence>
<dbReference type="PRINTS" id="PR00778">
    <property type="entry name" value="HTHARSR"/>
</dbReference>
<feature type="domain" description="HTH arsR-type" evidence="4">
    <location>
        <begin position="6"/>
        <end position="101"/>
    </location>
</feature>